<gene>
    <name evidence="2" type="ORF">SAMN05444955_10268</name>
</gene>
<feature type="compositionally biased region" description="Polar residues" evidence="1">
    <location>
        <begin position="50"/>
        <end position="64"/>
    </location>
</feature>
<proteinExistence type="predicted"/>
<evidence type="ECO:0000313" key="3">
    <source>
        <dbReference type="Proteomes" id="UP000199695"/>
    </source>
</evidence>
<dbReference type="EMBL" id="FOCQ01000002">
    <property type="protein sequence ID" value="SEM79357.1"/>
    <property type="molecule type" value="Genomic_DNA"/>
</dbReference>
<evidence type="ECO:0000313" key="2">
    <source>
        <dbReference type="EMBL" id="SEM79357.1"/>
    </source>
</evidence>
<accession>A0A1H8BBX7</accession>
<organism evidence="2 3">
    <name type="scientific">Lihuaxuella thermophila</name>
    <dbReference type="NCBI Taxonomy" id="1173111"/>
    <lineage>
        <taxon>Bacteria</taxon>
        <taxon>Bacillati</taxon>
        <taxon>Bacillota</taxon>
        <taxon>Bacilli</taxon>
        <taxon>Bacillales</taxon>
        <taxon>Thermoactinomycetaceae</taxon>
        <taxon>Lihuaxuella</taxon>
    </lineage>
</organism>
<reference evidence="2 3" key="1">
    <citation type="submission" date="2016-10" db="EMBL/GenBank/DDBJ databases">
        <authorList>
            <person name="de Groot N.N."/>
        </authorList>
    </citation>
    <scope>NUCLEOTIDE SEQUENCE [LARGE SCALE GENOMIC DNA]</scope>
    <source>
        <strain evidence="2 3">DSM 46701</strain>
    </source>
</reference>
<feature type="region of interest" description="Disordered" evidence="1">
    <location>
        <begin position="1"/>
        <end position="73"/>
    </location>
</feature>
<protein>
    <submittedName>
        <fullName evidence="2">Uncharacterized protein</fullName>
    </submittedName>
</protein>
<dbReference type="Proteomes" id="UP000199695">
    <property type="component" value="Unassembled WGS sequence"/>
</dbReference>
<dbReference type="STRING" id="1173111.SAMN05444955_10268"/>
<evidence type="ECO:0000256" key="1">
    <source>
        <dbReference type="SAM" id="MobiDB-lite"/>
    </source>
</evidence>
<name>A0A1H8BBX7_9BACL</name>
<keyword evidence="3" id="KW-1185">Reference proteome</keyword>
<dbReference type="AlphaFoldDB" id="A0A1H8BBX7"/>
<sequence>MVEVPLRPYPAEAPSGGRKRVTGLSDSEFYPRPQREGRSGQFFTPAGLKSTETNTADRPGSTITEKLPLYSKL</sequence>